<feature type="transmembrane region" description="Helical" evidence="2">
    <location>
        <begin position="6"/>
        <end position="27"/>
    </location>
</feature>
<dbReference type="OrthoDB" id="3357408at2759"/>
<keyword evidence="2" id="KW-0812">Transmembrane</keyword>
<feature type="region of interest" description="Disordered" evidence="1">
    <location>
        <begin position="320"/>
        <end position="344"/>
    </location>
</feature>
<feature type="transmembrane region" description="Helical" evidence="2">
    <location>
        <begin position="48"/>
        <end position="67"/>
    </location>
</feature>
<keyword evidence="4" id="KW-1185">Reference proteome</keyword>
<gene>
    <name evidence="3" type="ORF">DFP72DRAFT_991158</name>
</gene>
<dbReference type="Proteomes" id="UP000521943">
    <property type="component" value="Unassembled WGS sequence"/>
</dbReference>
<name>A0A8H6HSQ2_9AGAR</name>
<sequence>MPEFEITAAQIVGLFMESVFYVTFFSCMRVLLWRDGRLKAWSEMKKMMVIAALLMLVFGSLDVAFGLRHNLEAFVYQLAKGVQPAEEFGKISKWLNVMKFANYTAQTFIGDGILLYRCYVIYNRRWWVAILPALMWLATAACSGVTIYIESTIGNGDLSESQFEPFISSTLALTLATNLITTSLIVWRIYKIQSRTSSHTLSQITGSTDSPYSRLILLFGCYLANSNAILGVSNSGITFNLLILNIDRGTTTQATSASYHSNAGFINSTQRGVALHELRIKTVTTTTRDPPDGFHVSSQVKSATTRANDDLSFDDSVDIEKAVTSTSPPSPAFARGMEGKPRAL</sequence>
<dbReference type="EMBL" id="JACGCI010000046">
    <property type="protein sequence ID" value="KAF6752066.1"/>
    <property type="molecule type" value="Genomic_DNA"/>
</dbReference>
<evidence type="ECO:0000256" key="1">
    <source>
        <dbReference type="SAM" id="MobiDB-lite"/>
    </source>
</evidence>
<proteinExistence type="predicted"/>
<comment type="caution">
    <text evidence="3">The sequence shown here is derived from an EMBL/GenBank/DDBJ whole genome shotgun (WGS) entry which is preliminary data.</text>
</comment>
<evidence type="ECO:0000313" key="3">
    <source>
        <dbReference type="EMBL" id="KAF6752066.1"/>
    </source>
</evidence>
<dbReference type="AlphaFoldDB" id="A0A8H6HSQ2"/>
<keyword evidence="2" id="KW-0472">Membrane</keyword>
<evidence type="ECO:0000256" key="2">
    <source>
        <dbReference type="SAM" id="Phobius"/>
    </source>
</evidence>
<keyword evidence="2" id="KW-1133">Transmembrane helix</keyword>
<accession>A0A8H6HSQ2</accession>
<evidence type="ECO:0000313" key="4">
    <source>
        <dbReference type="Proteomes" id="UP000521943"/>
    </source>
</evidence>
<feature type="transmembrane region" description="Helical" evidence="2">
    <location>
        <begin position="169"/>
        <end position="190"/>
    </location>
</feature>
<reference evidence="3 4" key="1">
    <citation type="submission" date="2020-07" db="EMBL/GenBank/DDBJ databases">
        <title>Comparative genomics of pyrophilous fungi reveals a link between fire events and developmental genes.</title>
        <authorList>
            <consortium name="DOE Joint Genome Institute"/>
            <person name="Steindorff A.S."/>
            <person name="Carver A."/>
            <person name="Calhoun S."/>
            <person name="Stillman K."/>
            <person name="Liu H."/>
            <person name="Lipzen A."/>
            <person name="Pangilinan J."/>
            <person name="Labutti K."/>
            <person name="Bruns T.D."/>
            <person name="Grigoriev I.V."/>
        </authorList>
    </citation>
    <scope>NUCLEOTIDE SEQUENCE [LARGE SCALE GENOMIC DNA]</scope>
    <source>
        <strain evidence="3 4">CBS 144469</strain>
    </source>
</reference>
<protein>
    <submittedName>
        <fullName evidence="3">Uncharacterized protein</fullName>
    </submittedName>
</protein>
<organism evidence="3 4">
    <name type="scientific">Ephemerocybe angulata</name>
    <dbReference type="NCBI Taxonomy" id="980116"/>
    <lineage>
        <taxon>Eukaryota</taxon>
        <taxon>Fungi</taxon>
        <taxon>Dikarya</taxon>
        <taxon>Basidiomycota</taxon>
        <taxon>Agaricomycotina</taxon>
        <taxon>Agaricomycetes</taxon>
        <taxon>Agaricomycetidae</taxon>
        <taxon>Agaricales</taxon>
        <taxon>Agaricineae</taxon>
        <taxon>Psathyrellaceae</taxon>
        <taxon>Ephemerocybe</taxon>
    </lineage>
</organism>
<feature type="transmembrane region" description="Helical" evidence="2">
    <location>
        <begin position="126"/>
        <end position="149"/>
    </location>
</feature>